<proteinExistence type="predicted"/>
<dbReference type="Pfam" id="PF02518">
    <property type="entry name" value="HATPase_c"/>
    <property type="match status" value="1"/>
</dbReference>
<comment type="subcellular location">
    <subcellularLocation>
        <location evidence="2">Membrane</location>
        <topology evidence="2">Multi-pass membrane protein</topology>
    </subcellularLocation>
</comment>
<dbReference type="InterPro" id="IPR003661">
    <property type="entry name" value="HisK_dim/P_dom"/>
</dbReference>
<dbReference type="InterPro" id="IPR036890">
    <property type="entry name" value="HATPase_C_sf"/>
</dbReference>
<accession>A0ABW1XLV5</accession>
<dbReference type="EC" id="2.7.13.3" evidence="3"/>
<evidence type="ECO:0000256" key="1">
    <source>
        <dbReference type="ARBA" id="ARBA00000085"/>
    </source>
</evidence>
<keyword evidence="9 15" id="KW-0067">ATP-binding</keyword>
<keyword evidence="12 13" id="KW-0472">Membrane</keyword>
<dbReference type="Proteomes" id="UP001596364">
    <property type="component" value="Unassembled WGS sequence"/>
</dbReference>
<dbReference type="CDD" id="cd00082">
    <property type="entry name" value="HisKA"/>
    <property type="match status" value="1"/>
</dbReference>
<dbReference type="InterPro" id="IPR004358">
    <property type="entry name" value="Sig_transdc_His_kin-like_C"/>
</dbReference>
<evidence type="ECO:0000256" key="4">
    <source>
        <dbReference type="ARBA" id="ARBA00022553"/>
    </source>
</evidence>
<keyword evidence="4" id="KW-0597">Phosphoprotein</keyword>
<feature type="transmembrane region" description="Helical" evidence="13">
    <location>
        <begin position="131"/>
        <end position="154"/>
    </location>
</feature>
<dbReference type="InterPro" id="IPR003594">
    <property type="entry name" value="HATPase_dom"/>
</dbReference>
<name>A0ABW1XLV5_9ALTE</name>
<evidence type="ECO:0000256" key="3">
    <source>
        <dbReference type="ARBA" id="ARBA00012438"/>
    </source>
</evidence>
<comment type="catalytic activity">
    <reaction evidence="1">
        <text>ATP + protein L-histidine = ADP + protein N-phospho-L-histidine.</text>
        <dbReference type="EC" id="2.7.13.3"/>
    </reaction>
</comment>
<keyword evidence="8" id="KW-0418">Kinase</keyword>
<dbReference type="PRINTS" id="PR00344">
    <property type="entry name" value="BCTRLSENSOR"/>
</dbReference>
<evidence type="ECO:0000256" key="11">
    <source>
        <dbReference type="ARBA" id="ARBA00023012"/>
    </source>
</evidence>
<evidence type="ECO:0000256" key="6">
    <source>
        <dbReference type="ARBA" id="ARBA00022692"/>
    </source>
</evidence>
<dbReference type="SUPFAM" id="SSF55874">
    <property type="entry name" value="ATPase domain of HSP90 chaperone/DNA topoisomerase II/histidine kinase"/>
    <property type="match status" value="1"/>
</dbReference>
<keyword evidence="5" id="KW-0808">Transferase</keyword>
<evidence type="ECO:0000313" key="16">
    <source>
        <dbReference type="Proteomes" id="UP001596364"/>
    </source>
</evidence>
<evidence type="ECO:0000256" key="5">
    <source>
        <dbReference type="ARBA" id="ARBA00022679"/>
    </source>
</evidence>
<evidence type="ECO:0000256" key="8">
    <source>
        <dbReference type="ARBA" id="ARBA00022777"/>
    </source>
</evidence>
<dbReference type="RefSeq" id="WP_131258048.1">
    <property type="nucleotide sequence ID" value="NZ_JBHSUS010000001.1"/>
</dbReference>
<reference evidence="16" key="1">
    <citation type="journal article" date="2019" name="Int. J. Syst. Evol. Microbiol.">
        <title>The Global Catalogue of Microorganisms (GCM) 10K type strain sequencing project: providing services to taxonomists for standard genome sequencing and annotation.</title>
        <authorList>
            <consortium name="The Broad Institute Genomics Platform"/>
            <consortium name="The Broad Institute Genome Sequencing Center for Infectious Disease"/>
            <person name="Wu L."/>
            <person name="Ma J."/>
        </authorList>
    </citation>
    <scope>NUCLEOTIDE SEQUENCE [LARGE SCALE GENOMIC DNA]</scope>
    <source>
        <strain evidence="16">CGMCC 1.16031</strain>
    </source>
</reference>
<keyword evidence="11" id="KW-0902">Two-component regulatory system</keyword>
<keyword evidence="7" id="KW-0547">Nucleotide-binding</keyword>
<organism evidence="15 16">
    <name type="scientific">Pseudobowmanella zhangzhouensis</name>
    <dbReference type="NCBI Taxonomy" id="1537679"/>
    <lineage>
        <taxon>Bacteria</taxon>
        <taxon>Pseudomonadati</taxon>
        <taxon>Pseudomonadota</taxon>
        <taxon>Gammaproteobacteria</taxon>
        <taxon>Alteromonadales</taxon>
        <taxon>Alteromonadaceae</taxon>
    </lineage>
</organism>
<keyword evidence="6 13" id="KW-0812">Transmembrane</keyword>
<evidence type="ECO:0000256" key="9">
    <source>
        <dbReference type="ARBA" id="ARBA00022840"/>
    </source>
</evidence>
<keyword evidence="16" id="KW-1185">Reference proteome</keyword>
<dbReference type="EMBL" id="JBHSUS010000001">
    <property type="protein sequence ID" value="MFC6440245.1"/>
    <property type="molecule type" value="Genomic_DNA"/>
</dbReference>
<evidence type="ECO:0000259" key="14">
    <source>
        <dbReference type="PROSITE" id="PS50109"/>
    </source>
</evidence>
<dbReference type="Gene3D" id="1.10.287.130">
    <property type="match status" value="1"/>
</dbReference>
<feature type="domain" description="Histidine kinase" evidence="14">
    <location>
        <begin position="215"/>
        <end position="429"/>
    </location>
</feature>
<dbReference type="Gene3D" id="3.30.565.10">
    <property type="entry name" value="Histidine kinase-like ATPase, C-terminal domain"/>
    <property type="match status" value="1"/>
</dbReference>
<evidence type="ECO:0000256" key="7">
    <source>
        <dbReference type="ARBA" id="ARBA00022741"/>
    </source>
</evidence>
<sequence>MNSILSRLLWVLLAAITLTTFLAAVQGYQSSMRRASTLFDSELQALAQTLISARPQTQVKTSLFAWQIWHQGELVSDSGHVSDRPLTDIQQGFDEGNFLGQRWRVFSLHDADSMVQVAQPLAQRFDLAESLILSAMTPLIISIPLLAMIIGLIVTRALKPLTSLAERLRATRVEELGEIDSAYVPGELKPVVDTINRLFARVDEAFTREKRFASDAAHELRTPLSILRITAHNISVMQSPPPELIQALQAGVERMSHVVDQILLLNRTNPEHFTKRLLPLRIDKLAQDVIADMFEQIDGKQQSIELQASETTVAGDEFTLRTLLQNLIGNASKYTPAGGNILVNIVNQGRQVALSVEDSGSGISPDERQRALQRFYRIGGDRHTSDTEGCGLGLSIVQQIAQLHGAQFELDDSEVLGGLAARVVFKGHPA</sequence>
<dbReference type="InterPro" id="IPR005467">
    <property type="entry name" value="His_kinase_dom"/>
</dbReference>
<dbReference type="SUPFAM" id="SSF47384">
    <property type="entry name" value="Homodimeric domain of signal transducing histidine kinase"/>
    <property type="match status" value="1"/>
</dbReference>
<protein>
    <recommendedName>
        <fullName evidence="3">histidine kinase</fullName>
        <ecNumber evidence="3">2.7.13.3</ecNumber>
    </recommendedName>
</protein>
<dbReference type="InterPro" id="IPR050428">
    <property type="entry name" value="TCS_sensor_his_kinase"/>
</dbReference>
<comment type="caution">
    <text evidence="15">The sequence shown here is derived from an EMBL/GenBank/DDBJ whole genome shotgun (WGS) entry which is preliminary data.</text>
</comment>
<evidence type="ECO:0000256" key="13">
    <source>
        <dbReference type="SAM" id="Phobius"/>
    </source>
</evidence>
<dbReference type="SMART" id="SM00387">
    <property type="entry name" value="HATPase_c"/>
    <property type="match status" value="1"/>
</dbReference>
<dbReference type="SMART" id="SM00388">
    <property type="entry name" value="HisKA"/>
    <property type="match status" value="1"/>
</dbReference>
<evidence type="ECO:0000256" key="10">
    <source>
        <dbReference type="ARBA" id="ARBA00022989"/>
    </source>
</evidence>
<evidence type="ECO:0000313" key="15">
    <source>
        <dbReference type="EMBL" id="MFC6440245.1"/>
    </source>
</evidence>
<dbReference type="PANTHER" id="PTHR45436:SF14">
    <property type="entry name" value="SENSOR PROTEIN QSEC"/>
    <property type="match status" value="1"/>
</dbReference>
<evidence type="ECO:0000256" key="2">
    <source>
        <dbReference type="ARBA" id="ARBA00004141"/>
    </source>
</evidence>
<dbReference type="PANTHER" id="PTHR45436">
    <property type="entry name" value="SENSOR HISTIDINE KINASE YKOH"/>
    <property type="match status" value="1"/>
</dbReference>
<evidence type="ECO:0000256" key="12">
    <source>
        <dbReference type="ARBA" id="ARBA00023136"/>
    </source>
</evidence>
<dbReference type="Pfam" id="PF00512">
    <property type="entry name" value="HisKA"/>
    <property type="match status" value="1"/>
</dbReference>
<dbReference type="PROSITE" id="PS50109">
    <property type="entry name" value="HIS_KIN"/>
    <property type="match status" value="1"/>
</dbReference>
<dbReference type="InterPro" id="IPR036097">
    <property type="entry name" value="HisK_dim/P_sf"/>
</dbReference>
<keyword evidence="10 13" id="KW-1133">Transmembrane helix</keyword>
<dbReference type="GO" id="GO:0005524">
    <property type="term" value="F:ATP binding"/>
    <property type="evidence" value="ECO:0007669"/>
    <property type="project" value="UniProtKB-KW"/>
</dbReference>
<gene>
    <name evidence="15" type="ORF">ACFP85_08805</name>
</gene>